<evidence type="ECO:0000256" key="2">
    <source>
        <dbReference type="ARBA" id="ARBA00022692"/>
    </source>
</evidence>
<dbReference type="RefSeq" id="WP_172157804.1">
    <property type="nucleotide sequence ID" value="NZ_JABJWC010000030.1"/>
</dbReference>
<sequence>MKGHRSKILFAVVSAICMMTHNIIMILLDFLGVPLLLAIVVSFGIVGGVGYAGHSSFVFRQPMSFPGFGRYILSMTMGVGVAIPIIYCWKVGLALPMWIAAPAASLCTTIINYLLVRWAIMRPTIAGE</sequence>
<evidence type="ECO:0000256" key="1">
    <source>
        <dbReference type="ARBA" id="ARBA00004141"/>
    </source>
</evidence>
<feature type="transmembrane region" description="Helical" evidence="5">
    <location>
        <begin position="7"/>
        <end position="28"/>
    </location>
</feature>
<evidence type="ECO:0000313" key="7">
    <source>
        <dbReference type="EMBL" id="NPC67045.1"/>
    </source>
</evidence>
<evidence type="ECO:0000256" key="3">
    <source>
        <dbReference type="ARBA" id="ARBA00022989"/>
    </source>
</evidence>
<feature type="transmembrane region" description="Helical" evidence="5">
    <location>
        <begin position="95"/>
        <end position="115"/>
    </location>
</feature>
<gene>
    <name evidence="7" type="ORF">HNW77_11695</name>
</gene>
<feature type="domain" description="GtrA/DPMS transmembrane" evidence="6">
    <location>
        <begin position="10"/>
        <end position="120"/>
    </location>
</feature>
<feature type="transmembrane region" description="Helical" evidence="5">
    <location>
        <begin position="71"/>
        <end position="89"/>
    </location>
</feature>
<feature type="transmembrane region" description="Helical" evidence="5">
    <location>
        <begin position="34"/>
        <end position="59"/>
    </location>
</feature>
<evidence type="ECO:0000259" key="6">
    <source>
        <dbReference type="Pfam" id="PF04138"/>
    </source>
</evidence>
<protein>
    <submittedName>
        <fullName evidence="7">GtrA family protein</fullName>
    </submittedName>
</protein>
<dbReference type="Pfam" id="PF04138">
    <property type="entry name" value="GtrA_DPMS_TM"/>
    <property type="match status" value="1"/>
</dbReference>
<keyword evidence="8" id="KW-1185">Reference proteome</keyword>
<dbReference type="EMBL" id="JABJWC010000030">
    <property type="protein sequence ID" value="NPC67045.1"/>
    <property type="molecule type" value="Genomic_DNA"/>
</dbReference>
<comment type="subcellular location">
    <subcellularLocation>
        <location evidence="1">Membrane</location>
        <topology evidence="1">Multi-pass membrane protein</topology>
    </subcellularLocation>
</comment>
<accession>A0ABX2AFT0</accession>
<evidence type="ECO:0000256" key="4">
    <source>
        <dbReference type="ARBA" id="ARBA00023136"/>
    </source>
</evidence>
<keyword evidence="2 5" id="KW-0812">Transmembrane</keyword>
<reference evidence="7 8" key="1">
    <citation type="journal article" date="2020" name="Microorganisms">
        <title>Description of Komagataeibacter melaceti sp. nov. and Komagataeibacter melomenusus sp. nov. Isolated from Apple Cider Vinegar.</title>
        <authorList>
            <person name="Maric L."/>
            <person name="Cleenwerck I."/>
            <person name="Accetto T."/>
            <person name="Vandamme P."/>
            <person name="Trcek J."/>
        </authorList>
    </citation>
    <scope>NUCLEOTIDE SEQUENCE [LARGE SCALE GENOMIC DNA]</scope>
    <source>
        <strain evidence="7 8">AV436</strain>
    </source>
</reference>
<evidence type="ECO:0000313" key="8">
    <source>
        <dbReference type="Proteomes" id="UP000623090"/>
    </source>
</evidence>
<name>A0ABX2AFT0_9PROT</name>
<dbReference type="InterPro" id="IPR007267">
    <property type="entry name" value="GtrA_DPMS_TM"/>
</dbReference>
<proteinExistence type="predicted"/>
<evidence type="ECO:0000256" key="5">
    <source>
        <dbReference type="SAM" id="Phobius"/>
    </source>
</evidence>
<keyword evidence="3 5" id="KW-1133">Transmembrane helix</keyword>
<organism evidence="7 8">
    <name type="scientific">Komagataeibacter melomenusus</name>
    <dbReference type="NCBI Taxonomy" id="2766578"/>
    <lineage>
        <taxon>Bacteria</taxon>
        <taxon>Pseudomonadati</taxon>
        <taxon>Pseudomonadota</taxon>
        <taxon>Alphaproteobacteria</taxon>
        <taxon>Acetobacterales</taxon>
        <taxon>Acetobacteraceae</taxon>
        <taxon>Komagataeibacter</taxon>
    </lineage>
</organism>
<dbReference type="Proteomes" id="UP000623090">
    <property type="component" value="Unassembled WGS sequence"/>
</dbReference>
<keyword evidence="4 5" id="KW-0472">Membrane</keyword>
<comment type="caution">
    <text evidence="7">The sequence shown here is derived from an EMBL/GenBank/DDBJ whole genome shotgun (WGS) entry which is preliminary data.</text>
</comment>